<keyword evidence="5" id="KW-0539">Nucleus</keyword>
<dbReference type="Proteomes" id="UP000008021">
    <property type="component" value="Chromosome 10"/>
</dbReference>
<dbReference type="Pfam" id="PF00847">
    <property type="entry name" value="AP2"/>
    <property type="match status" value="1"/>
</dbReference>
<feature type="region of interest" description="Disordered" evidence="6">
    <location>
        <begin position="1"/>
        <end position="23"/>
    </location>
</feature>
<evidence type="ECO:0000256" key="1">
    <source>
        <dbReference type="ARBA" id="ARBA00004123"/>
    </source>
</evidence>
<evidence type="ECO:0000256" key="4">
    <source>
        <dbReference type="ARBA" id="ARBA00023163"/>
    </source>
</evidence>
<reference evidence="8" key="2">
    <citation type="submission" date="2018-05" db="EMBL/GenBank/DDBJ databases">
        <title>OmerRS3 (Oryza meridionalis Reference Sequence Version 3).</title>
        <authorList>
            <person name="Zhang J."/>
            <person name="Kudrna D."/>
            <person name="Lee S."/>
            <person name="Talag J."/>
            <person name="Welchert J."/>
            <person name="Wing R.A."/>
        </authorList>
    </citation>
    <scope>NUCLEOTIDE SEQUENCE [LARGE SCALE GENOMIC DNA]</scope>
    <source>
        <strain evidence="8">cv. OR44</strain>
    </source>
</reference>
<dbReference type="EnsemblPlants" id="OMERI10G06670.1">
    <property type="protein sequence ID" value="OMERI10G06670.1"/>
    <property type="gene ID" value="OMERI10G06670"/>
</dbReference>
<evidence type="ECO:0000313" key="9">
    <source>
        <dbReference type="Proteomes" id="UP000008021"/>
    </source>
</evidence>
<dbReference type="SMART" id="SM00380">
    <property type="entry name" value="AP2"/>
    <property type="match status" value="1"/>
</dbReference>
<dbReference type="GO" id="GO:0003700">
    <property type="term" value="F:DNA-binding transcription factor activity"/>
    <property type="evidence" value="ECO:0007669"/>
    <property type="project" value="InterPro"/>
</dbReference>
<evidence type="ECO:0000313" key="8">
    <source>
        <dbReference type="EnsemblPlants" id="OMERI10G06670.1"/>
    </source>
</evidence>
<evidence type="ECO:0000256" key="5">
    <source>
        <dbReference type="ARBA" id="ARBA00023242"/>
    </source>
</evidence>
<dbReference type="PROSITE" id="PS51032">
    <property type="entry name" value="AP2_ERF"/>
    <property type="match status" value="1"/>
</dbReference>
<dbReference type="GO" id="GO:0005634">
    <property type="term" value="C:nucleus"/>
    <property type="evidence" value="ECO:0007669"/>
    <property type="project" value="UniProtKB-SubCell"/>
</dbReference>
<dbReference type="CDD" id="cd00018">
    <property type="entry name" value="AP2"/>
    <property type="match status" value="1"/>
</dbReference>
<dbReference type="Gene3D" id="3.30.730.10">
    <property type="entry name" value="AP2/ERF domain"/>
    <property type="match status" value="1"/>
</dbReference>
<evidence type="ECO:0000256" key="2">
    <source>
        <dbReference type="ARBA" id="ARBA00023015"/>
    </source>
</evidence>
<reference evidence="8" key="1">
    <citation type="submission" date="2015-04" db="UniProtKB">
        <authorList>
            <consortium name="EnsemblPlants"/>
        </authorList>
    </citation>
    <scope>IDENTIFICATION</scope>
</reference>
<keyword evidence="2" id="KW-0805">Transcription regulation</keyword>
<dbReference type="GO" id="GO:0003677">
    <property type="term" value="F:DNA binding"/>
    <property type="evidence" value="ECO:0007669"/>
    <property type="project" value="UniProtKB-KW"/>
</dbReference>
<dbReference type="InterPro" id="IPR016177">
    <property type="entry name" value="DNA-bd_dom_sf"/>
</dbReference>
<name>A0A0E0EXL1_9ORYZ</name>
<sequence length="252" mass="27278">MLAGAVRRHDAATRRRAVAGAGDDDDVHAPVKYKGVARTADGRWRGFITNKFGRRYGVGDHGTPEEAALAHDRAILAILGAHASPAALNFRAAFSDTELRFLRGPHAPSRRAAGVVAAVMRGAAFDAELERFAARAYDAHTDPELALDVAAFRLATRDAGGAPPPQPELRDAERAAFVAAARNKVHDAAWLRSYLRRRRLVGATFEDENRWPPVVPPAVVDVGDGFAGNELVYLPYGSCHVDEMMIRSPPQD</sequence>
<accession>A0A0E0EXL1</accession>
<evidence type="ECO:0000256" key="3">
    <source>
        <dbReference type="ARBA" id="ARBA00023125"/>
    </source>
</evidence>
<dbReference type="InterPro" id="IPR036955">
    <property type="entry name" value="AP2/ERF_dom_sf"/>
</dbReference>
<keyword evidence="4" id="KW-0804">Transcription</keyword>
<dbReference type="AlphaFoldDB" id="A0A0E0EXL1"/>
<proteinExistence type="predicted"/>
<dbReference type="SUPFAM" id="SSF54171">
    <property type="entry name" value="DNA-binding domain"/>
    <property type="match status" value="1"/>
</dbReference>
<feature type="domain" description="AP2/ERF" evidence="7">
    <location>
        <begin position="32"/>
        <end position="91"/>
    </location>
</feature>
<keyword evidence="3" id="KW-0238">DNA-binding</keyword>
<evidence type="ECO:0000259" key="7">
    <source>
        <dbReference type="PROSITE" id="PS51032"/>
    </source>
</evidence>
<keyword evidence="9" id="KW-1185">Reference proteome</keyword>
<comment type="subcellular location">
    <subcellularLocation>
        <location evidence="1">Nucleus</location>
    </subcellularLocation>
</comment>
<evidence type="ECO:0000256" key="6">
    <source>
        <dbReference type="SAM" id="MobiDB-lite"/>
    </source>
</evidence>
<dbReference type="Gramene" id="OMERI10G06670.1">
    <property type="protein sequence ID" value="OMERI10G06670.1"/>
    <property type="gene ID" value="OMERI10G06670"/>
</dbReference>
<dbReference type="InterPro" id="IPR001471">
    <property type="entry name" value="AP2/ERF_dom"/>
</dbReference>
<protein>
    <recommendedName>
        <fullName evidence="7">AP2/ERF domain-containing protein</fullName>
    </recommendedName>
</protein>
<dbReference type="HOGENOM" id="CLU_1221370_0_0_1"/>
<organism evidence="8">
    <name type="scientific">Oryza meridionalis</name>
    <dbReference type="NCBI Taxonomy" id="40149"/>
    <lineage>
        <taxon>Eukaryota</taxon>
        <taxon>Viridiplantae</taxon>
        <taxon>Streptophyta</taxon>
        <taxon>Embryophyta</taxon>
        <taxon>Tracheophyta</taxon>
        <taxon>Spermatophyta</taxon>
        <taxon>Magnoliopsida</taxon>
        <taxon>Liliopsida</taxon>
        <taxon>Poales</taxon>
        <taxon>Poaceae</taxon>
        <taxon>BOP clade</taxon>
        <taxon>Oryzoideae</taxon>
        <taxon>Oryzeae</taxon>
        <taxon>Oryzinae</taxon>
        <taxon>Oryza</taxon>
    </lineage>
</organism>